<dbReference type="PANTHER" id="PTHR46093">
    <property type="entry name" value="ACYL-COA-BINDING DOMAIN-CONTAINING PROTEIN 5"/>
    <property type="match status" value="1"/>
</dbReference>
<dbReference type="InterPro" id="IPR015915">
    <property type="entry name" value="Kelch-typ_b-propeller"/>
</dbReference>
<dbReference type="Pfam" id="PF24681">
    <property type="entry name" value="Kelch_KLHDC2_KLHL20_DRC7"/>
    <property type="match status" value="1"/>
</dbReference>
<keyword evidence="1" id="KW-0880">Kelch repeat</keyword>
<dbReference type="Gene3D" id="2.120.10.80">
    <property type="entry name" value="Kelch-type beta propeller"/>
    <property type="match status" value="1"/>
</dbReference>
<dbReference type="SUPFAM" id="SSF50965">
    <property type="entry name" value="Galactose oxidase, central domain"/>
    <property type="match status" value="1"/>
</dbReference>
<keyword evidence="3" id="KW-0472">Membrane</keyword>
<proteinExistence type="predicted"/>
<comment type="caution">
    <text evidence="4">The sequence shown here is derived from an EMBL/GenBank/DDBJ whole genome shotgun (WGS) entry which is preliminary data.</text>
</comment>
<evidence type="ECO:0000256" key="2">
    <source>
        <dbReference type="ARBA" id="ARBA00022737"/>
    </source>
</evidence>
<reference evidence="4 5" key="1">
    <citation type="journal article" date="2019" name="Environ. Microbiol.">
        <title>At the nexus of three kingdoms: the genome of the mycorrhizal fungus Gigaspora margarita provides insights into plant, endobacterial and fungal interactions.</title>
        <authorList>
            <person name="Venice F."/>
            <person name="Ghignone S."/>
            <person name="Salvioli di Fossalunga A."/>
            <person name="Amselem J."/>
            <person name="Novero M."/>
            <person name="Xianan X."/>
            <person name="Sedzielewska Toro K."/>
            <person name="Morin E."/>
            <person name="Lipzen A."/>
            <person name="Grigoriev I.V."/>
            <person name="Henrissat B."/>
            <person name="Martin F.M."/>
            <person name="Bonfante P."/>
        </authorList>
    </citation>
    <scope>NUCLEOTIDE SEQUENCE [LARGE SCALE GENOMIC DNA]</scope>
    <source>
        <strain evidence="4 5">BEG34</strain>
    </source>
</reference>
<dbReference type="InterPro" id="IPR011043">
    <property type="entry name" value="Gal_Oxase/kelch_b-propeller"/>
</dbReference>
<organism evidence="4 5">
    <name type="scientific">Gigaspora margarita</name>
    <dbReference type="NCBI Taxonomy" id="4874"/>
    <lineage>
        <taxon>Eukaryota</taxon>
        <taxon>Fungi</taxon>
        <taxon>Fungi incertae sedis</taxon>
        <taxon>Mucoromycota</taxon>
        <taxon>Glomeromycotina</taxon>
        <taxon>Glomeromycetes</taxon>
        <taxon>Diversisporales</taxon>
        <taxon>Gigasporaceae</taxon>
        <taxon>Gigaspora</taxon>
    </lineage>
</organism>
<name>A0A8H4AZN4_GIGMA</name>
<protein>
    <submittedName>
        <fullName evidence="4">Galactose oxidase</fullName>
    </submittedName>
</protein>
<keyword evidence="3" id="KW-1133">Transmembrane helix</keyword>
<evidence type="ECO:0000256" key="3">
    <source>
        <dbReference type="SAM" id="Phobius"/>
    </source>
</evidence>
<keyword evidence="3" id="KW-0812">Transmembrane</keyword>
<dbReference type="Proteomes" id="UP000439903">
    <property type="component" value="Unassembled WGS sequence"/>
</dbReference>
<evidence type="ECO:0000256" key="1">
    <source>
        <dbReference type="ARBA" id="ARBA00022441"/>
    </source>
</evidence>
<dbReference type="PANTHER" id="PTHR46093:SF3">
    <property type="entry name" value="ACYL-COA-BINDING DOMAIN-CONTAINING PROTEIN 4"/>
    <property type="match status" value="1"/>
</dbReference>
<evidence type="ECO:0000313" key="5">
    <source>
        <dbReference type="Proteomes" id="UP000439903"/>
    </source>
</evidence>
<feature type="transmembrane region" description="Helical" evidence="3">
    <location>
        <begin position="146"/>
        <end position="170"/>
    </location>
</feature>
<keyword evidence="5" id="KW-1185">Reference proteome</keyword>
<dbReference type="AlphaFoldDB" id="A0A8H4AZN4"/>
<dbReference type="EMBL" id="WTPW01000101">
    <property type="protein sequence ID" value="KAF0548092.1"/>
    <property type="molecule type" value="Genomic_DNA"/>
</dbReference>
<dbReference type="OrthoDB" id="2474628at2759"/>
<accession>A0A8H4AZN4</accession>
<sequence length="195" mass="21798">MYEIQTFNTKNYNWSTKVASGDSIDSRIGHSAVLAQNGDIIIYGGNKFNDIFTPAIPYIAKLDTSSWMWSIPNLSQINAPQLSFHSAALYRNYMIIAFGLSPSVSSKSYFALSNNLYILDIKNYTWVTSFNPNKSPPNQTPSNYNLFIGIGIGAGIILLGVFSVIGFLLYKRKKQNQYPKFIPTPGTTDQINIMK</sequence>
<keyword evidence="2" id="KW-0677">Repeat</keyword>
<gene>
    <name evidence="4" type="ORF">F8M41_000149</name>
</gene>
<evidence type="ECO:0000313" key="4">
    <source>
        <dbReference type="EMBL" id="KAF0548092.1"/>
    </source>
</evidence>